<gene>
    <name evidence="4" type="ORF">SAMN04488522_1011034</name>
</gene>
<evidence type="ECO:0000313" key="5">
    <source>
        <dbReference type="Proteomes" id="UP000184287"/>
    </source>
</evidence>
<keyword evidence="5" id="KW-1185">Reference proteome</keyword>
<dbReference type="PANTHER" id="PTHR30273:SF2">
    <property type="entry name" value="PROTEIN FECR"/>
    <property type="match status" value="1"/>
</dbReference>
<feature type="domain" description="Protein FecR C-terminal" evidence="3">
    <location>
        <begin position="272"/>
        <end position="338"/>
    </location>
</feature>
<dbReference type="PANTHER" id="PTHR30273">
    <property type="entry name" value="PERIPLASMIC SIGNAL SENSOR AND SIGMA FACTOR ACTIVATOR FECR-RELATED"/>
    <property type="match status" value="1"/>
</dbReference>
<dbReference type="STRING" id="288992.SAMN04488522_1011034"/>
<organism evidence="4 5">
    <name type="scientific">Pedobacter caeni</name>
    <dbReference type="NCBI Taxonomy" id="288992"/>
    <lineage>
        <taxon>Bacteria</taxon>
        <taxon>Pseudomonadati</taxon>
        <taxon>Bacteroidota</taxon>
        <taxon>Sphingobacteriia</taxon>
        <taxon>Sphingobacteriales</taxon>
        <taxon>Sphingobacteriaceae</taxon>
        <taxon>Pedobacter</taxon>
    </lineage>
</organism>
<evidence type="ECO:0000256" key="1">
    <source>
        <dbReference type="SAM" id="Phobius"/>
    </source>
</evidence>
<name>A0A1M4VV54_9SPHI</name>
<keyword evidence="1" id="KW-0472">Membrane</keyword>
<sequence length="343" mass="38527">MKNTPFTKEIIARFFQNTLDEMQHQQVLDWLGTCTKEEQDVFLDAHLDYLEQQISEPAKNTSSGFEDLKASILKRERVKKNFSTWSVRIAAALFPFLLLWMLFPQPKAELQELPSAIQVSAVKIIDFHNDGKQNKEITLPDSSIVTLYPGASVQYAAHFVQQKRELKLNGKAFFKVKHDVQHPFIVHSGAVQTVVLGTSFWVDAGRPTGNVRVKVKTGKVGVKGEHTATVFLLPREEAVFIQNTGTLTKNTPQKETKNTAASQSIPGTTSALAFNETPLQQVLVALEEQFHLSIQLEDETLARLQITMSTKGKSLEIILDEIKAKTGMQYEIKGQKVVFKSYP</sequence>
<dbReference type="Proteomes" id="UP000184287">
    <property type="component" value="Unassembled WGS sequence"/>
</dbReference>
<proteinExistence type="predicted"/>
<dbReference type="InterPro" id="IPR006860">
    <property type="entry name" value="FecR"/>
</dbReference>
<evidence type="ECO:0000259" key="2">
    <source>
        <dbReference type="Pfam" id="PF04773"/>
    </source>
</evidence>
<accession>A0A1M4VV54</accession>
<dbReference type="PIRSF" id="PIRSF018266">
    <property type="entry name" value="FecR"/>
    <property type="match status" value="1"/>
</dbReference>
<dbReference type="Gene3D" id="2.60.120.1440">
    <property type="match status" value="1"/>
</dbReference>
<evidence type="ECO:0000313" key="4">
    <source>
        <dbReference type="EMBL" id="SHE72817.1"/>
    </source>
</evidence>
<protein>
    <submittedName>
        <fullName evidence="4">FecR family protein</fullName>
    </submittedName>
</protein>
<keyword evidence="1" id="KW-0812">Transmembrane</keyword>
<dbReference type="InterPro" id="IPR012373">
    <property type="entry name" value="Ferrdict_sens_TM"/>
</dbReference>
<dbReference type="AlphaFoldDB" id="A0A1M4VV54"/>
<dbReference type="RefSeq" id="WP_073228213.1">
    <property type="nucleotide sequence ID" value="NZ_FQUQ01000001.1"/>
</dbReference>
<dbReference type="Pfam" id="PF16344">
    <property type="entry name" value="FecR_C"/>
    <property type="match status" value="1"/>
</dbReference>
<dbReference type="Gene3D" id="3.55.50.30">
    <property type="match status" value="1"/>
</dbReference>
<dbReference type="EMBL" id="FQUQ01000001">
    <property type="protein sequence ID" value="SHE72817.1"/>
    <property type="molecule type" value="Genomic_DNA"/>
</dbReference>
<dbReference type="Pfam" id="PF04773">
    <property type="entry name" value="FecR"/>
    <property type="match status" value="1"/>
</dbReference>
<reference evidence="5" key="1">
    <citation type="submission" date="2016-11" db="EMBL/GenBank/DDBJ databases">
        <authorList>
            <person name="Varghese N."/>
            <person name="Submissions S."/>
        </authorList>
    </citation>
    <scope>NUCLEOTIDE SEQUENCE [LARGE SCALE GENOMIC DNA]</scope>
    <source>
        <strain evidence="5">DSM 16990</strain>
    </source>
</reference>
<dbReference type="OrthoDB" id="922352at2"/>
<feature type="domain" description="FecR protein" evidence="2">
    <location>
        <begin position="133"/>
        <end position="220"/>
    </location>
</feature>
<evidence type="ECO:0000259" key="3">
    <source>
        <dbReference type="Pfam" id="PF16344"/>
    </source>
</evidence>
<feature type="transmembrane region" description="Helical" evidence="1">
    <location>
        <begin position="85"/>
        <end position="103"/>
    </location>
</feature>
<keyword evidence="1" id="KW-1133">Transmembrane helix</keyword>
<dbReference type="GO" id="GO:0016989">
    <property type="term" value="F:sigma factor antagonist activity"/>
    <property type="evidence" value="ECO:0007669"/>
    <property type="project" value="TreeGrafter"/>
</dbReference>
<dbReference type="InterPro" id="IPR032508">
    <property type="entry name" value="FecR_C"/>
</dbReference>